<gene>
    <name evidence="2" type="ORF">FFZ77_29830</name>
</gene>
<feature type="compositionally biased region" description="Low complexity" evidence="1">
    <location>
        <begin position="123"/>
        <end position="144"/>
    </location>
</feature>
<feature type="non-terminal residue" evidence="2">
    <location>
        <position position="153"/>
    </location>
</feature>
<feature type="region of interest" description="Disordered" evidence="1">
    <location>
        <begin position="1"/>
        <end position="44"/>
    </location>
</feature>
<feature type="region of interest" description="Disordered" evidence="1">
    <location>
        <begin position="64"/>
        <end position="153"/>
    </location>
</feature>
<accession>A0ABW9P217</accession>
<proteinExistence type="predicted"/>
<dbReference type="EMBL" id="VDEQ01000354">
    <property type="protein sequence ID" value="MQS39632.1"/>
    <property type="molecule type" value="Genomic_DNA"/>
</dbReference>
<evidence type="ECO:0000313" key="2">
    <source>
        <dbReference type="EMBL" id="MQS39632.1"/>
    </source>
</evidence>
<protein>
    <submittedName>
        <fullName evidence="2">Uncharacterized protein</fullName>
    </submittedName>
</protein>
<organism evidence="2 3">
    <name type="scientific">Streptomyces katsurahamanus</name>
    <dbReference type="NCBI Taxonomy" id="2577098"/>
    <lineage>
        <taxon>Bacteria</taxon>
        <taxon>Bacillati</taxon>
        <taxon>Actinomycetota</taxon>
        <taxon>Actinomycetes</taxon>
        <taxon>Kitasatosporales</taxon>
        <taxon>Streptomycetaceae</taxon>
        <taxon>Streptomyces</taxon>
    </lineage>
</organism>
<dbReference type="Proteomes" id="UP000460558">
    <property type="component" value="Unassembled WGS sequence"/>
</dbReference>
<feature type="compositionally biased region" description="Low complexity" evidence="1">
    <location>
        <begin position="8"/>
        <end position="23"/>
    </location>
</feature>
<reference evidence="2 3" key="1">
    <citation type="submission" date="2019-06" db="EMBL/GenBank/DDBJ databases">
        <title>Comparative genomics and metabolomics analyses of clavulanic acid producing Streptomyces species provides insight into specialized metabolism and evolution of beta-lactam biosynthetic gene clusters.</title>
        <authorList>
            <person name="Moore M.A."/>
            <person name="Cruz-Morales P."/>
            <person name="Barona Gomez F."/>
            <person name="Kapil T."/>
        </authorList>
    </citation>
    <scope>NUCLEOTIDE SEQUENCE [LARGE SCALE GENOMIC DNA]</scope>
    <source>
        <strain evidence="2 3">T-272</strain>
    </source>
</reference>
<evidence type="ECO:0000313" key="3">
    <source>
        <dbReference type="Proteomes" id="UP000460558"/>
    </source>
</evidence>
<feature type="compositionally biased region" description="Basic and acidic residues" evidence="1">
    <location>
        <begin position="79"/>
        <end position="99"/>
    </location>
</feature>
<evidence type="ECO:0000256" key="1">
    <source>
        <dbReference type="SAM" id="MobiDB-lite"/>
    </source>
</evidence>
<sequence length="153" mass="15315">RAVASSHPPARVEAGAAQAAAVPPKDDAEAQGKTANAERMNEAEPGTFDKVAFVAAVEKAIAERAPKNLDQADSFADSGKADEVKAEVQGKVGEGKEASAGEITDTTAPPPDTSAAVVKEVTPLAADRPPGAPAAPDAASAVPDRLPPSATDL</sequence>
<feature type="non-terminal residue" evidence="2">
    <location>
        <position position="1"/>
    </location>
</feature>
<keyword evidence="3" id="KW-1185">Reference proteome</keyword>
<name>A0ABW9P217_9ACTN</name>
<comment type="caution">
    <text evidence="2">The sequence shown here is derived from an EMBL/GenBank/DDBJ whole genome shotgun (WGS) entry which is preliminary data.</text>
</comment>